<reference evidence="2" key="1">
    <citation type="submission" date="2023-07" db="EMBL/GenBank/DDBJ databases">
        <authorList>
            <consortium name="CYATHOMIX"/>
        </authorList>
    </citation>
    <scope>NUCLEOTIDE SEQUENCE</scope>
    <source>
        <strain evidence="2">N/A</strain>
    </source>
</reference>
<sequence>MQCLKRSQMLTFPLSRLLQSSVKCYSAENQKVFTFYTNENCSMCSYFKRRMDAYLNREKPGWTYEERKINSSPKEVFEKYKNDVPVLVCNDTVLIKHKFSAKRLQDRMSDVFPAK</sequence>
<organism evidence="2 3">
    <name type="scientific">Cylicocyclus nassatus</name>
    <name type="common">Nematode worm</name>
    <dbReference type="NCBI Taxonomy" id="53992"/>
    <lineage>
        <taxon>Eukaryota</taxon>
        <taxon>Metazoa</taxon>
        <taxon>Ecdysozoa</taxon>
        <taxon>Nematoda</taxon>
        <taxon>Chromadorea</taxon>
        <taxon>Rhabditida</taxon>
        <taxon>Rhabditina</taxon>
        <taxon>Rhabditomorpha</taxon>
        <taxon>Strongyloidea</taxon>
        <taxon>Strongylidae</taxon>
        <taxon>Cylicocyclus</taxon>
    </lineage>
</organism>
<dbReference type="PANTHER" id="PTHR33558:SF1">
    <property type="entry name" value="GLUTAREDOXIN-LIKE PROTEIN C5ORF63 HOMOLOG"/>
    <property type="match status" value="1"/>
</dbReference>
<keyword evidence="3" id="KW-1185">Reference proteome</keyword>
<gene>
    <name evidence="2" type="ORF">CYNAS_LOCUS11159</name>
</gene>
<evidence type="ECO:0000313" key="2">
    <source>
        <dbReference type="EMBL" id="CAJ0599176.1"/>
    </source>
</evidence>
<comment type="caution">
    <text evidence="2">The sequence shown here is derived from an EMBL/GenBank/DDBJ whole genome shotgun (WGS) entry which is preliminary data.</text>
</comment>
<protein>
    <recommendedName>
        <fullName evidence="1">Glutaredoxin-like protein</fullName>
    </recommendedName>
</protein>
<dbReference type="InterPro" id="IPR008554">
    <property type="entry name" value="Glutaredoxin-like"/>
</dbReference>
<keyword evidence="1" id="KW-0249">Electron transport</keyword>
<dbReference type="PANTHER" id="PTHR33558">
    <property type="entry name" value="GLUTAREDOXIN-LIKE PROTEIN C5ORF63 HOMOLOG"/>
    <property type="match status" value="1"/>
</dbReference>
<name>A0AA36GVL1_CYLNA</name>
<dbReference type="InterPro" id="IPR052565">
    <property type="entry name" value="Glutaredoxin-like_YDR286C"/>
</dbReference>
<evidence type="ECO:0000313" key="3">
    <source>
        <dbReference type="Proteomes" id="UP001176961"/>
    </source>
</evidence>
<keyword evidence="1" id="KW-0813">Transport</keyword>
<dbReference type="InterPro" id="IPR036249">
    <property type="entry name" value="Thioredoxin-like_sf"/>
</dbReference>
<evidence type="ECO:0000256" key="1">
    <source>
        <dbReference type="RuleBase" id="RU363082"/>
    </source>
</evidence>
<dbReference type="Pfam" id="PF05768">
    <property type="entry name" value="Glrx-like"/>
    <property type="match status" value="1"/>
</dbReference>
<accession>A0AA36GVL1</accession>
<proteinExistence type="inferred from homology"/>
<comment type="similarity">
    <text evidence="1">Belongs to the glutaredoxin family.</text>
</comment>
<dbReference type="SUPFAM" id="SSF52833">
    <property type="entry name" value="Thioredoxin-like"/>
    <property type="match status" value="1"/>
</dbReference>
<dbReference type="Proteomes" id="UP001176961">
    <property type="component" value="Unassembled WGS sequence"/>
</dbReference>
<dbReference type="AlphaFoldDB" id="A0AA36GVL1"/>
<dbReference type="EMBL" id="CATQJL010000223">
    <property type="protein sequence ID" value="CAJ0599176.1"/>
    <property type="molecule type" value="Genomic_DNA"/>
</dbReference>
<dbReference type="Gene3D" id="3.40.30.10">
    <property type="entry name" value="Glutaredoxin"/>
    <property type="match status" value="1"/>
</dbReference>